<sequence length="36" mass="4270">MELLKQWTERSPQFKAIIVDLQVRAARCPNLRTILM</sequence>
<dbReference type="AlphaFoldDB" id="A0A0E9WBR8"/>
<accession>A0A0E9WBR8</accession>
<name>A0A0E9WBR8_ANGAN</name>
<proteinExistence type="predicted"/>
<reference evidence="1" key="1">
    <citation type="submission" date="2014-11" db="EMBL/GenBank/DDBJ databases">
        <authorList>
            <person name="Amaro Gonzalez C."/>
        </authorList>
    </citation>
    <scope>NUCLEOTIDE SEQUENCE</scope>
</reference>
<reference evidence="1" key="2">
    <citation type="journal article" date="2015" name="Fish Shellfish Immunol.">
        <title>Early steps in the European eel (Anguilla anguilla)-Vibrio vulnificus interaction in the gills: Role of the RtxA13 toxin.</title>
        <authorList>
            <person name="Callol A."/>
            <person name="Pajuelo D."/>
            <person name="Ebbesson L."/>
            <person name="Teles M."/>
            <person name="MacKenzie S."/>
            <person name="Amaro C."/>
        </authorList>
    </citation>
    <scope>NUCLEOTIDE SEQUENCE</scope>
</reference>
<organism evidence="1">
    <name type="scientific">Anguilla anguilla</name>
    <name type="common">European freshwater eel</name>
    <name type="synonym">Muraena anguilla</name>
    <dbReference type="NCBI Taxonomy" id="7936"/>
    <lineage>
        <taxon>Eukaryota</taxon>
        <taxon>Metazoa</taxon>
        <taxon>Chordata</taxon>
        <taxon>Craniata</taxon>
        <taxon>Vertebrata</taxon>
        <taxon>Euteleostomi</taxon>
        <taxon>Actinopterygii</taxon>
        <taxon>Neopterygii</taxon>
        <taxon>Teleostei</taxon>
        <taxon>Anguilliformes</taxon>
        <taxon>Anguillidae</taxon>
        <taxon>Anguilla</taxon>
    </lineage>
</organism>
<evidence type="ECO:0000313" key="1">
    <source>
        <dbReference type="EMBL" id="JAH87731.1"/>
    </source>
</evidence>
<protein>
    <submittedName>
        <fullName evidence="1">Uncharacterized protein</fullName>
    </submittedName>
</protein>
<dbReference type="EMBL" id="GBXM01020846">
    <property type="protein sequence ID" value="JAH87731.1"/>
    <property type="molecule type" value="Transcribed_RNA"/>
</dbReference>